<dbReference type="OrthoDB" id="4331731at2"/>
<organism evidence="2 3">
    <name type="scientific">Streptomyces caniferus</name>
    <dbReference type="NCBI Taxonomy" id="285557"/>
    <lineage>
        <taxon>Bacteria</taxon>
        <taxon>Bacillati</taxon>
        <taxon>Actinomycetota</taxon>
        <taxon>Actinomycetes</taxon>
        <taxon>Kitasatosporales</taxon>
        <taxon>Streptomycetaceae</taxon>
        <taxon>Streptomyces</taxon>
    </lineage>
</organism>
<evidence type="ECO:0000313" key="2">
    <source>
        <dbReference type="EMBL" id="GFE07191.1"/>
    </source>
</evidence>
<dbReference type="EMBL" id="BLIN01000004">
    <property type="protein sequence ID" value="GFE07191.1"/>
    <property type="molecule type" value="Genomic_DNA"/>
</dbReference>
<dbReference type="RefSeq" id="WP_159476356.1">
    <property type="nucleotide sequence ID" value="NZ_BAAATH010000025.1"/>
</dbReference>
<reference evidence="2 3" key="1">
    <citation type="submission" date="2019-12" db="EMBL/GenBank/DDBJ databases">
        <title>Whole genome shotgun sequence of Streptomyces caniferus NBRC 15389.</title>
        <authorList>
            <person name="Ichikawa N."/>
            <person name="Kimura A."/>
            <person name="Kitahashi Y."/>
            <person name="Komaki H."/>
            <person name="Tamura T."/>
        </authorList>
    </citation>
    <scope>NUCLEOTIDE SEQUENCE [LARGE SCALE GENOMIC DNA]</scope>
    <source>
        <strain evidence="2 3">NBRC 15389</strain>
    </source>
</reference>
<proteinExistence type="predicted"/>
<sequence>MFRFFRHRRRGLPAESMGGVAVVDVTAFPDRHTERCAQFATVAQPLGPLVTEMIALHTHTRHLSWLSEREHCPDSYRLLARSIVREVVAGWHHQTDGRGTIEDLLTDDTRRAHRPRVPEQEGAPASESAASRRGPEGEESAQRQPAPATWWSQKTFEAEDPDDASPPEVSDSGPISRGPDLGACELAESAPRQGATSWWSHARGQQ</sequence>
<gene>
    <name evidence="2" type="ORF">Scani_34590</name>
</gene>
<name>A0A640S9U0_9ACTN</name>
<accession>A0A640S9U0</accession>
<dbReference type="AlphaFoldDB" id="A0A640S9U0"/>
<evidence type="ECO:0000256" key="1">
    <source>
        <dbReference type="SAM" id="MobiDB-lite"/>
    </source>
</evidence>
<evidence type="ECO:0000313" key="3">
    <source>
        <dbReference type="Proteomes" id="UP000435837"/>
    </source>
</evidence>
<feature type="compositionally biased region" description="Polar residues" evidence="1">
    <location>
        <begin position="194"/>
        <end position="206"/>
    </location>
</feature>
<feature type="region of interest" description="Disordered" evidence="1">
    <location>
        <begin position="112"/>
        <end position="206"/>
    </location>
</feature>
<dbReference type="Proteomes" id="UP000435837">
    <property type="component" value="Unassembled WGS sequence"/>
</dbReference>
<comment type="caution">
    <text evidence="2">The sequence shown here is derived from an EMBL/GenBank/DDBJ whole genome shotgun (WGS) entry which is preliminary data.</text>
</comment>
<protein>
    <submittedName>
        <fullName evidence="2">Uncharacterized protein</fullName>
    </submittedName>
</protein>